<reference evidence="2" key="1">
    <citation type="submission" date="2014-09" db="EMBL/GenBank/DDBJ databases">
        <authorList>
            <person name="Magalhaes I.L.F."/>
            <person name="Oliveira U."/>
            <person name="Santos F.R."/>
            <person name="Vidigal T.H.D.A."/>
            <person name="Brescovit A.D."/>
            <person name="Santos A.J."/>
        </authorList>
    </citation>
    <scope>NUCLEOTIDE SEQUENCE</scope>
    <source>
        <tissue evidence="2">Shoot tissue taken approximately 20 cm above the soil surface</tissue>
    </source>
</reference>
<dbReference type="AlphaFoldDB" id="A0A0A9CJ27"/>
<protein>
    <submittedName>
        <fullName evidence="2">Uncharacterized protein</fullName>
    </submittedName>
</protein>
<feature type="region of interest" description="Disordered" evidence="1">
    <location>
        <begin position="88"/>
        <end position="132"/>
    </location>
</feature>
<evidence type="ECO:0000313" key="2">
    <source>
        <dbReference type="EMBL" id="JAD74458.1"/>
    </source>
</evidence>
<evidence type="ECO:0000256" key="1">
    <source>
        <dbReference type="SAM" id="MobiDB-lite"/>
    </source>
</evidence>
<feature type="region of interest" description="Disordered" evidence="1">
    <location>
        <begin position="1"/>
        <end position="29"/>
    </location>
</feature>
<sequence length="132" mass="13507">MFASASAARDTTPSRRPSCTSQRSRPNWNETASLAASATMSAQETVTGHTASSTAFAVSITSNPPSDLFGAASFSAAFPAVDSISTDASQPLTKQSWKKRRRSLAGSAAGSAATRASTMSRTTASAAGQPCR</sequence>
<feature type="compositionally biased region" description="Low complexity" evidence="1">
    <location>
        <begin position="104"/>
        <end position="132"/>
    </location>
</feature>
<name>A0A0A9CJ27_ARUDO</name>
<accession>A0A0A9CJ27</accession>
<organism evidence="2">
    <name type="scientific">Arundo donax</name>
    <name type="common">Giant reed</name>
    <name type="synonym">Donax arundinaceus</name>
    <dbReference type="NCBI Taxonomy" id="35708"/>
    <lineage>
        <taxon>Eukaryota</taxon>
        <taxon>Viridiplantae</taxon>
        <taxon>Streptophyta</taxon>
        <taxon>Embryophyta</taxon>
        <taxon>Tracheophyta</taxon>
        <taxon>Spermatophyta</taxon>
        <taxon>Magnoliopsida</taxon>
        <taxon>Liliopsida</taxon>
        <taxon>Poales</taxon>
        <taxon>Poaceae</taxon>
        <taxon>PACMAD clade</taxon>
        <taxon>Arundinoideae</taxon>
        <taxon>Arundineae</taxon>
        <taxon>Arundo</taxon>
    </lineage>
</organism>
<reference evidence="2" key="2">
    <citation type="journal article" date="2015" name="Data Brief">
        <title>Shoot transcriptome of the giant reed, Arundo donax.</title>
        <authorList>
            <person name="Barrero R.A."/>
            <person name="Guerrero F.D."/>
            <person name="Moolhuijzen P."/>
            <person name="Goolsby J.A."/>
            <person name="Tidwell J."/>
            <person name="Bellgard S.E."/>
            <person name="Bellgard M.I."/>
        </authorList>
    </citation>
    <scope>NUCLEOTIDE SEQUENCE</scope>
    <source>
        <tissue evidence="2">Shoot tissue taken approximately 20 cm above the soil surface</tissue>
    </source>
</reference>
<dbReference type="EMBL" id="GBRH01223437">
    <property type="protein sequence ID" value="JAD74458.1"/>
    <property type="molecule type" value="Transcribed_RNA"/>
</dbReference>
<proteinExistence type="predicted"/>
<feature type="compositionally biased region" description="Polar residues" evidence="1">
    <location>
        <begin position="9"/>
        <end position="29"/>
    </location>
</feature>